<feature type="compositionally biased region" description="Polar residues" evidence="4">
    <location>
        <begin position="462"/>
        <end position="479"/>
    </location>
</feature>
<protein>
    <submittedName>
        <fullName evidence="7">Nuclear pore complex protein Nup214 isoform X2</fullName>
    </submittedName>
</protein>
<evidence type="ECO:0000259" key="5">
    <source>
        <dbReference type="Pfam" id="PF16755"/>
    </source>
</evidence>
<feature type="region of interest" description="Disordered" evidence="4">
    <location>
        <begin position="1302"/>
        <end position="1330"/>
    </location>
</feature>
<gene>
    <name evidence="7" type="primary">LOC113211615</name>
</gene>
<feature type="region of interest" description="Disordered" evidence="4">
    <location>
        <begin position="1066"/>
        <end position="1097"/>
    </location>
</feature>
<evidence type="ECO:0000256" key="1">
    <source>
        <dbReference type="ARBA" id="ARBA00004123"/>
    </source>
</evidence>
<dbReference type="CTD" id="8021"/>
<accession>A0A6J1SY19</accession>
<dbReference type="InterPro" id="IPR039462">
    <property type="entry name" value="Nup159/Nup146_N"/>
</dbReference>
<feature type="region of interest" description="Disordered" evidence="4">
    <location>
        <begin position="1868"/>
        <end position="1947"/>
    </location>
</feature>
<dbReference type="GeneID" id="113211615"/>
<feature type="region of interest" description="Disordered" evidence="4">
    <location>
        <begin position="1419"/>
        <end position="1450"/>
    </location>
</feature>
<proteinExistence type="predicted"/>
<evidence type="ECO:0000256" key="4">
    <source>
        <dbReference type="SAM" id="MobiDB-lite"/>
    </source>
</evidence>
<evidence type="ECO:0000313" key="7">
    <source>
        <dbReference type="RefSeq" id="XP_026285828.1"/>
    </source>
</evidence>
<feature type="region of interest" description="Disordered" evidence="4">
    <location>
        <begin position="1801"/>
        <end position="1848"/>
    </location>
</feature>
<feature type="region of interest" description="Disordered" evidence="4">
    <location>
        <begin position="1383"/>
        <end position="1405"/>
    </location>
</feature>
<keyword evidence="2" id="KW-0813">Transport</keyword>
<comment type="subcellular location">
    <subcellularLocation>
        <location evidence="1">Nucleus</location>
    </subcellularLocation>
</comment>
<keyword evidence="6" id="KW-1185">Reference proteome</keyword>
<evidence type="ECO:0000256" key="3">
    <source>
        <dbReference type="ARBA" id="ARBA00023242"/>
    </source>
</evidence>
<dbReference type="GO" id="GO:0017056">
    <property type="term" value="F:structural constituent of nuclear pore"/>
    <property type="evidence" value="ECO:0007669"/>
    <property type="project" value="TreeGrafter"/>
</dbReference>
<organism evidence="6 7">
    <name type="scientific">Frankliniella occidentalis</name>
    <name type="common">Western flower thrips</name>
    <name type="synonym">Euthrips occidentalis</name>
    <dbReference type="NCBI Taxonomy" id="133901"/>
    <lineage>
        <taxon>Eukaryota</taxon>
        <taxon>Metazoa</taxon>
        <taxon>Ecdysozoa</taxon>
        <taxon>Arthropoda</taxon>
        <taxon>Hexapoda</taxon>
        <taxon>Insecta</taxon>
        <taxon>Pterygota</taxon>
        <taxon>Neoptera</taxon>
        <taxon>Paraneoptera</taxon>
        <taxon>Thysanoptera</taxon>
        <taxon>Terebrantia</taxon>
        <taxon>Thripoidea</taxon>
        <taxon>Thripidae</taxon>
        <taxon>Frankliniella</taxon>
    </lineage>
</organism>
<feature type="compositionally biased region" description="Low complexity" evidence="4">
    <location>
        <begin position="554"/>
        <end position="580"/>
    </location>
</feature>
<dbReference type="Gene3D" id="2.130.10.10">
    <property type="entry name" value="YVTN repeat-like/Quinoprotein amine dehydrogenase"/>
    <property type="match status" value="1"/>
</dbReference>
<dbReference type="Pfam" id="PF16755">
    <property type="entry name" value="Beta-prop_NUP159_NUP214"/>
    <property type="match status" value="1"/>
</dbReference>
<feature type="region of interest" description="Disordered" evidence="4">
    <location>
        <begin position="609"/>
        <end position="633"/>
    </location>
</feature>
<feature type="compositionally biased region" description="Polar residues" evidence="4">
    <location>
        <begin position="1814"/>
        <end position="1827"/>
    </location>
</feature>
<feature type="compositionally biased region" description="Pro residues" evidence="4">
    <location>
        <begin position="1166"/>
        <end position="1192"/>
    </location>
</feature>
<feature type="compositionally biased region" description="Polar residues" evidence="4">
    <location>
        <begin position="1066"/>
        <end position="1077"/>
    </location>
</feature>
<dbReference type="InterPro" id="IPR015943">
    <property type="entry name" value="WD40/YVTN_repeat-like_dom_sf"/>
</dbReference>
<feature type="compositionally biased region" description="Low complexity" evidence="4">
    <location>
        <begin position="1078"/>
        <end position="1097"/>
    </location>
</feature>
<dbReference type="GO" id="GO:0006405">
    <property type="term" value="P:RNA export from nucleus"/>
    <property type="evidence" value="ECO:0007669"/>
    <property type="project" value="TreeGrafter"/>
</dbReference>
<dbReference type="PANTHER" id="PTHR23193">
    <property type="entry name" value="NUCLEAR PORE COMPLEX PROTEIN NUP"/>
    <property type="match status" value="1"/>
</dbReference>
<feature type="compositionally biased region" description="Polar residues" evidence="4">
    <location>
        <begin position="1912"/>
        <end position="1927"/>
    </location>
</feature>
<name>A0A6J1SY19_FRAOC</name>
<feature type="compositionally biased region" description="Low complexity" evidence="4">
    <location>
        <begin position="1261"/>
        <end position="1272"/>
    </location>
</feature>
<dbReference type="Proteomes" id="UP000504606">
    <property type="component" value="Unplaced"/>
</dbReference>
<evidence type="ECO:0000313" key="6">
    <source>
        <dbReference type="Proteomes" id="UP000504606"/>
    </source>
</evidence>
<reference evidence="7" key="1">
    <citation type="submission" date="2025-08" db="UniProtKB">
        <authorList>
            <consortium name="RefSeq"/>
        </authorList>
    </citation>
    <scope>IDENTIFICATION</scope>
    <source>
        <tissue evidence="7">Whole organism</tissue>
    </source>
</reference>
<feature type="region of interest" description="Disordered" evidence="4">
    <location>
        <begin position="1243"/>
        <end position="1279"/>
    </location>
</feature>
<keyword evidence="3" id="KW-0539">Nucleus</keyword>
<feature type="region of interest" description="Disordered" evidence="4">
    <location>
        <begin position="515"/>
        <end position="593"/>
    </location>
</feature>
<dbReference type="GO" id="GO:0006606">
    <property type="term" value="P:protein import into nucleus"/>
    <property type="evidence" value="ECO:0007669"/>
    <property type="project" value="TreeGrafter"/>
</dbReference>
<feature type="region of interest" description="Disordered" evidence="4">
    <location>
        <begin position="1031"/>
        <end position="1050"/>
    </location>
</feature>
<dbReference type="SUPFAM" id="SSF117289">
    <property type="entry name" value="Nucleoporin domain"/>
    <property type="match status" value="1"/>
</dbReference>
<dbReference type="RefSeq" id="XP_026285828.1">
    <property type="nucleotide sequence ID" value="XM_026430043.2"/>
</dbReference>
<evidence type="ECO:0000256" key="2">
    <source>
        <dbReference type="ARBA" id="ARBA00022448"/>
    </source>
</evidence>
<feature type="compositionally biased region" description="Low complexity" evidence="4">
    <location>
        <begin position="419"/>
        <end position="461"/>
    </location>
</feature>
<feature type="region of interest" description="Disordered" evidence="4">
    <location>
        <begin position="405"/>
        <end position="479"/>
    </location>
</feature>
<feature type="compositionally biased region" description="Low complexity" evidence="4">
    <location>
        <begin position="515"/>
        <end position="546"/>
    </location>
</feature>
<dbReference type="InterPro" id="IPR026054">
    <property type="entry name" value="Nucleoporin"/>
</dbReference>
<dbReference type="GO" id="GO:0005643">
    <property type="term" value="C:nuclear pore"/>
    <property type="evidence" value="ECO:0007669"/>
    <property type="project" value="TreeGrafter"/>
</dbReference>
<feature type="compositionally biased region" description="Polar residues" evidence="4">
    <location>
        <begin position="1886"/>
        <end position="1906"/>
    </location>
</feature>
<dbReference type="GO" id="GO:0008139">
    <property type="term" value="F:nuclear localization sequence binding"/>
    <property type="evidence" value="ECO:0007669"/>
    <property type="project" value="TreeGrafter"/>
</dbReference>
<feature type="compositionally biased region" description="Low complexity" evidence="4">
    <location>
        <begin position="1928"/>
        <end position="1947"/>
    </location>
</feature>
<feature type="domain" description="Nucleoporin Nup159/Nup146 N-terminal" evidence="5">
    <location>
        <begin position="87"/>
        <end position="379"/>
    </location>
</feature>
<dbReference type="PANTHER" id="PTHR23193:SF46">
    <property type="entry name" value="NUCLEAR PORE COMPLEX PROTEIN NUP214"/>
    <property type="match status" value="1"/>
</dbReference>
<feature type="region of interest" description="Disordered" evidence="4">
    <location>
        <begin position="1157"/>
        <end position="1199"/>
    </location>
</feature>
<sequence>MSVPAPNPEDCPALQFKILCRLRIFTGQPGLFTNSTNLVATSPLYGLIFVGTPSGFQVLQSNIIGGIQVPKGEVSEFPRREIQLGCTPSHLSISCDQTQLAVAFVKDECPSAIIYNVSSFCSRNVTITTSIRLASSPGSKVLDLHFNPGLPNFLAACTSDGGVGVYELKGGSFDVSTLPAAVHATCLCWSPKGKQLVIGDSKGYISQYKPDLKIVKQYPPPQDKPASSIVNLLWISNYQFAGVYADTANPSERPAIMIVNVPKNGPTSYVNFEDICYSAGELRSPQFYMVIQAKWNLMMVASANSMEVGVLAMGQDQVSWVQWTQEDAARAELPLTPLKQETYPVGLALDTSSTQQLRWGEGSLHPMPMLHILSHDGVLCIFHVINILPQAVCVCEPPRPLPDMSGLDQFVVGPPSQPSQPVQQTQQQPPPLQASQPQPAAQISSQQANYFQPTQQTTAPQSSGYFQPASVQTSQSSHQANPLAQLASFSSQFQQVPQAKAGGYGGMSLGGLGMNSSQTQSTFSLTSSAAAPNPSSTSSFSQAPATGAAIAPKTSSSSFISSSSQSSQPSTPVPSYSTSQPITPQPAALPEVTPRPSIVVPVPTVQNIATSTAPRPQESKPAAAEVPEEKTETVDPAMYVEHIQEEIRVFDNELGKLKSLVNQSLPPIGTDEEKKKLLRMSEDLDSFIKELSKSVDDLKHDSHDVKSIGMEASLWVEDAKSRLRQFNKPSYLQLVKSQELDPVSARALFNIKQKFDYVEIQLANINQQLTAEWSKFQEVRSPRNRLYVPTMDEIYQTMVKQKNIMHRLKIILDDVSQRIAARKIKSSNRLHLINDSALSKKTTSRRLQLNDNDTSFKSDTDLFSLAENLLESQLKKQQSDDSDLESLASRALNLNMNKLPPALCSQKSLSAKKEDKLRELLLQIPMTRIKADRTPSEMGSLGNRPCVKFSSSVLSLSPRKPIAKTDKLPTSPAAPPVASAAAATTTGATASTKIASSSTFASFSSNTVAPPATSFSAPGIGLFSQGSKATTSVAVPSSGPPSKPFSAFSPTPSSFSSAPLFGAQTKATTATNESKGVTTSSSTKSSTTTPAQSSTSAAVIGSGQLSSGFKFSVPASAAETQSKDAAKDLSKPSSTVASKPVISFGQAASGAFSFGAPSTPKAAATPPAPAPAPAPASAPAPAPAQAPAPAPAPKSSDSLSALSAMVSNAGAGVTPPPKVLAEVRPTAASAFSFSTMAKPIATLSSQPSSVPGSPRPPAPSSPVIVIGGSSSPKPGLLPTPSVTSLQSLLGSSVTITPVAAGSTAPAPAAAPEPAATPASSAAPTADSTTASTTSFFGGMGIGGAPVATNKPASSIFGGAGTSFQAGKITSLFGSPSASSASTTTGASLFGSASSPATSTTPPTTAATFGFGSLSTSLTSAAASPPAPQATSSPVTSPPALTTATSAPAVPAPATAAAATTTTTISSSTPAAPAFGGAPVFGQTSLFGTAAATTSTSTPAAVTASAAAATTTTASLFGGATPASSTTSLFGGAAAAAAAAVSSAASVAASSVFGGAATTTTSLFGGAPAVSSSATSLFGGAATTTASLFGGAPAVSSAASGTAASTGSGFSFALPSISATTTAASTAATSTTPKPFSFAMSGATTAAGSLFGGGAAAGGSVFGQAATTATTQASFFGQPICSPTSTASSTPAAGSLFGGGGATVSSSAFGTSSTATQPLFGQSATPSAFGAKPSFGQSGGSLFGQSGTSAFGSSSGSVFGGGSSTGGSIFGGGTAASPPSGNLFGQAAASSGGLFGQAAASPSSGAFSGGAGGTVEQTGFGSPSFQSRPTGGFGSFSSPSTGGFGSAPAFGSPPAFGSAPSFGGAPAFGSPTRVFGGPTPAPGFGSASPTQSSSTFEALATQDSGPTFGNLAQAPTAQPTNLFGSPTPSASFSNTGSSFGGSSFSSWR</sequence>